<name>A0A9Q1ERJ6_SYNKA</name>
<evidence type="ECO:0000256" key="1">
    <source>
        <dbReference type="SAM" id="MobiDB-lite"/>
    </source>
</evidence>
<accession>A0A9Q1ERJ6</accession>
<feature type="compositionally biased region" description="Basic and acidic residues" evidence="1">
    <location>
        <begin position="20"/>
        <end position="30"/>
    </location>
</feature>
<comment type="caution">
    <text evidence="2">The sequence shown here is derived from an EMBL/GenBank/DDBJ whole genome shotgun (WGS) entry which is preliminary data.</text>
</comment>
<keyword evidence="3" id="KW-1185">Reference proteome</keyword>
<dbReference type="Proteomes" id="UP001152622">
    <property type="component" value="Chromosome 13"/>
</dbReference>
<dbReference type="EMBL" id="JAINUF010000013">
    <property type="protein sequence ID" value="KAJ8343642.1"/>
    <property type="molecule type" value="Genomic_DNA"/>
</dbReference>
<reference evidence="2" key="1">
    <citation type="journal article" date="2023" name="Science">
        <title>Genome structures resolve the early diversification of teleost fishes.</title>
        <authorList>
            <person name="Parey E."/>
            <person name="Louis A."/>
            <person name="Montfort J."/>
            <person name="Bouchez O."/>
            <person name="Roques C."/>
            <person name="Iampietro C."/>
            <person name="Lluch J."/>
            <person name="Castinel A."/>
            <person name="Donnadieu C."/>
            <person name="Desvignes T."/>
            <person name="Floi Bucao C."/>
            <person name="Jouanno E."/>
            <person name="Wen M."/>
            <person name="Mejri S."/>
            <person name="Dirks R."/>
            <person name="Jansen H."/>
            <person name="Henkel C."/>
            <person name="Chen W.J."/>
            <person name="Zahm M."/>
            <person name="Cabau C."/>
            <person name="Klopp C."/>
            <person name="Thompson A.W."/>
            <person name="Robinson-Rechavi M."/>
            <person name="Braasch I."/>
            <person name="Lecointre G."/>
            <person name="Bobe J."/>
            <person name="Postlethwait J.H."/>
            <person name="Berthelot C."/>
            <person name="Roest Crollius H."/>
            <person name="Guiguen Y."/>
        </authorList>
    </citation>
    <scope>NUCLEOTIDE SEQUENCE</scope>
    <source>
        <strain evidence="2">WJC10195</strain>
    </source>
</reference>
<evidence type="ECO:0000313" key="2">
    <source>
        <dbReference type="EMBL" id="KAJ8343642.1"/>
    </source>
</evidence>
<protein>
    <submittedName>
        <fullName evidence="2">Uncharacterized protein</fullName>
    </submittedName>
</protein>
<gene>
    <name evidence="2" type="ORF">SKAU_G00309710</name>
</gene>
<feature type="region of interest" description="Disordered" evidence="1">
    <location>
        <begin position="163"/>
        <end position="187"/>
    </location>
</feature>
<dbReference type="AlphaFoldDB" id="A0A9Q1ERJ6"/>
<evidence type="ECO:0000313" key="3">
    <source>
        <dbReference type="Proteomes" id="UP001152622"/>
    </source>
</evidence>
<feature type="region of interest" description="Disordered" evidence="1">
    <location>
        <begin position="16"/>
        <end position="43"/>
    </location>
</feature>
<sequence length="219" mass="23197">MSAGNSIMCRAGLQKIRSRQRGDASVEGPRRLTAAPGQPISSDKNCPIMAAAMNWRRGRCGGIDGSGAHPSAASGPAIVFHSLSISDGGDARLLQVNYRTRGGDCAARAPSATRLRPVAAAEEEDREQCLAESEPLEHSASGPCEGGIWALQTTIRTHTTAVPASTRQEKNPHHPSVVPSQQQGKLRPDASVLERYDELHCTVACEPTLCTPERAATVV</sequence>
<organism evidence="2 3">
    <name type="scientific">Synaphobranchus kaupii</name>
    <name type="common">Kaup's arrowtooth eel</name>
    <dbReference type="NCBI Taxonomy" id="118154"/>
    <lineage>
        <taxon>Eukaryota</taxon>
        <taxon>Metazoa</taxon>
        <taxon>Chordata</taxon>
        <taxon>Craniata</taxon>
        <taxon>Vertebrata</taxon>
        <taxon>Euteleostomi</taxon>
        <taxon>Actinopterygii</taxon>
        <taxon>Neopterygii</taxon>
        <taxon>Teleostei</taxon>
        <taxon>Anguilliformes</taxon>
        <taxon>Synaphobranchidae</taxon>
        <taxon>Synaphobranchus</taxon>
    </lineage>
</organism>
<proteinExistence type="predicted"/>